<reference evidence="3 4" key="1">
    <citation type="submission" date="2014-04" db="EMBL/GenBank/DDBJ databases">
        <title>Evolutionary Origins and Diversification of the Mycorrhizal Mutualists.</title>
        <authorList>
            <consortium name="DOE Joint Genome Institute"/>
            <consortium name="Mycorrhizal Genomics Consortium"/>
            <person name="Kohler A."/>
            <person name="Kuo A."/>
            <person name="Nagy L.G."/>
            <person name="Floudas D."/>
            <person name="Copeland A."/>
            <person name="Barry K.W."/>
            <person name="Cichocki N."/>
            <person name="Veneault-Fourrey C."/>
            <person name="LaButti K."/>
            <person name="Lindquist E.A."/>
            <person name="Lipzen A."/>
            <person name="Lundell T."/>
            <person name="Morin E."/>
            <person name="Murat C."/>
            <person name="Riley R."/>
            <person name="Ohm R."/>
            <person name="Sun H."/>
            <person name="Tunlid A."/>
            <person name="Henrissat B."/>
            <person name="Grigoriev I.V."/>
            <person name="Hibbett D.S."/>
            <person name="Martin F."/>
        </authorList>
    </citation>
    <scope>NUCLEOTIDE SEQUENCE [LARGE SCALE GENOMIC DNA]</scope>
    <source>
        <strain evidence="3 4">Koide BX008</strain>
    </source>
</reference>
<accession>A0A0C2SN15</accession>
<protein>
    <submittedName>
        <fullName evidence="3">Uncharacterized protein</fullName>
    </submittedName>
</protein>
<dbReference type="EMBL" id="KN818248">
    <property type="protein sequence ID" value="KIL64605.1"/>
    <property type="molecule type" value="Genomic_DNA"/>
</dbReference>
<evidence type="ECO:0000256" key="2">
    <source>
        <dbReference type="SAM" id="SignalP"/>
    </source>
</evidence>
<feature type="region of interest" description="Disordered" evidence="1">
    <location>
        <begin position="315"/>
        <end position="393"/>
    </location>
</feature>
<feature type="signal peptide" evidence="2">
    <location>
        <begin position="1"/>
        <end position="22"/>
    </location>
</feature>
<dbReference type="HOGENOM" id="CLU_029378_1_2_1"/>
<gene>
    <name evidence="3" type="ORF">M378DRAFT_186686</name>
</gene>
<proteinExistence type="predicted"/>
<keyword evidence="4" id="KW-1185">Reference proteome</keyword>
<evidence type="ECO:0000256" key="1">
    <source>
        <dbReference type="SAM" id="MobiDB-lite"/>
    </source>
</evidence>
<sequence>MLCRPLLLALLSIALSSSVVQALPQGNHRSRPGPTHCPPPVTVTISARTATATGKKSTGTKTTGIALANNATATTTQSSSAPASTATNNAATSNDPQTSLTLDPKVIAKGFENNGQGVPSPGQVASLTSSNNFINFCLTVPNLPITNGQQISTGSCNPAPMGVIPSVDNMPSAKFVFPTNLVTIKANTAFTVKLAMQNMETGNFVNAQQNYFSAPQQVNNQGQIKGHSHVVIEQLTAIDQTTPTDPRKFAFFKGLNGAAQGGILTADVTSGLPAGVYKVSTINTASNHQAVAVPVAQRGSLDDAVYFTITADGQPAAGSTGATSSSPANTSTAGGAGTQTPSPSPSNTDTNKGGAAPTPATSSPAPKATNTAGNGKATPSPAPSGKAKSGKGK</sequence>
<dbReference type="STRING" id="946122.A0A0C2SN15"/>
<keyword evidence="2" id="KW-0732">Signal</keyword>
<feature type="chain" id="PRO_5002167622" evidence="2">
    <location>
        <begin position="23"/>
        <end position="393"/>
    </location>
</feature>
<feature type="region of interest" description="Disordered" evidence="1">
    <location>
        <begin position="72"/>
        <end position="100"/>
    </location>
</feature>
<dbReference type="OrthoDB" id="2336871at2759"/>
<name>A0A0C2SN15_AMAMK</name>
<dbReference type="Proteomes" id="UP000054549">
    <property type="component" value="Unassembled WGS sequence"/>
</dbReference>
<dbReference type="PANTHER" id="PTHR34587:SF2">
    <property type="entry name" value="G-PROTEIN COUPLED RECEPTORS FAMILY 1 PROFILE DOMAIN-CONTAINING PROTEIN"/>
    <property type="match status" value="1"/>
</dbReference>
<feature type="compositionally biased region" description="Low complexity" evidence="1">
    <location>
        <begin position="355"/>
        <end position="387"/>
    </location>
</feature>
<evidence type="ECO:0000313" key="3">
    <source>
        <dbReference type="EMBL" id="KIL64605.1"/>
    </source>
</evidence>
<dbReference type="PANTHER" id="PTHR34587">
    <property type="entry name" value="VWFA DOMAIN-CONTAINING PROTEIN"/>
    <property type="match status" value="1"/>
</dbReference>
<feature type="compositionally biased region" description="Low complexity" evidence="1">
    <location>
        <begin position="72"/>
        <end position="94"/>
    </location>
</feature>
<evidence type="ECO:0000313" key="4">
    <source>
        <dbReference type="Proteomes" id="UP000054549"/>
    </source>
</evidence>
<organism evidence="3 4">
    <name type="scientific">Amanita muscaria (strain Koide BX008)</name>
    <dbReference type="NCBI Taxonomy" id="946122"/>
    <lineage>
        <taxon>Eukaryota</taxon>
        <taxon>Fungi</taxon>
        <taxon>Dikarya</taxon>
        <taxon>Basidiomycota</taxon>
        <taxon>Agaricomycotina</taxon>
        <taxon>Agaricomycetes</taxon>
        <taxon>Agaricomycetidae</taxon>
        <taxon>Agaricales</taxon>
        <taxon>Pluteineae</taxon>
        <taxon>Amanitaceae</taxon>
        <taxon>Amanita</taxon>
    </lineage>
</organism>
<dbReference type="InParanoid" id="A0A0C2SN15"/>
<dbReference type="AlphaFoldDB" id="A0A0C2SN15"/>
<dbReference type="InterPro" id="IPR053216">
    <property type="entry name" value="Appressorial_penetr-assoc"/>
</dbReference>
<feature type="compositionally biased region" description="Low complexity" evidence="1">
    <location>
        <begin position="315"/>
        <end position="341"/>
    </location>
</feature>